<dbReference type="Pfam" id="PF03767">
    <property type="entry name" value="Acid_phosphat_B"/>
    <property type="match status" value="1"/>
</dbReference>
<keyword evidence="4" id="KW-1185">Reference proteome</keyword>
<name>A0AA41ZJC2_9GAMM</name>
<dbReference type="EMBL" id="JAPIVE010000003">
    <property type="protein sequence ID" value="MCX2524988.1"/>
    <property type="molecule type" value="Genomic_DNA"/>
</dbReference>
<proteinExistence type="predicted"/>
<organism evidence="3 4">
    <name type="scientific">Larsenimonas rhizosphaerae</name>
    <dbReference type="NCBI Taxonomy" id="2944682"/>
    <lineage>
        <taxon>Bacteria</taxon>
        <taxon>Pseudomonadati</taxon>
        <taxon>Pseudomonadota</taxon>
        <taxon>Gammaproteobacteria</taxon>
        <taxon>Oceanospirillales</taxon>
        <taxon>Halomonadaceae</taxon>
        <taxon>Larsenimonas</taxon>
    </lineage>
</organism>
<evidence type="ECO:0000313" key="3">
    <source>
        <dbReference type="EMBL" id="MCX2524988.1"/>
    </source>
</evidence>
<dbReference type="SFLD" id="SFLDS00003">
    <property type="entry name" value="Haloacid_Dehalogenase"/>
    <property type="match status" value="1"/>
</dbReference>
<comment type="caution">
    <text evidence="3">The sequence shown here is derived from an EMBL/GenBank/DDBJ whole genome shotgun (WGS) entry which is preliminary data.</text>
</comment>
<evidence type="ECO:0000256" key="2">
    <source>
        <dbReference type="SAM" id="SignalP"/>
    </source>
</evidence>
<accession>A0AA41ZJC2</accession>
<keyword evidence="3" id="KW-0449">Lipoprotein</keyword>
<evidence type="ECO:0000313" key="4">
    <source>
        <dbReference type="Proteomes" id="UP001165678"/>
    </source>
</evidence>
<dbReference type="InterPro" id="IPR005519">
    <property type="entry name" value="Acid_phosphat_B-like"/>
</dbReference>
<dbReference type="InterPro" id="IPR036412">
    <property type="entry name" value="HAD-like_sf"/>
</dbReference>
<dbReference type="PIRSF" id="PIRSF019271">
    <property type="entry name" value="Acid_Ptase_C"/>
    <property type="match status" value="1"/>
</dbReference>
<dbReference type="AlphaFoldDB" id="A0AA41ZJC2"/>
<dbReference type="PANTHER" id="PTHR31284:SF10">
    <property type="entry name" value="ACID PHOSPHATASE-LIKE PROTEIN"/>
    <property type="match status" value="1"/>
</dbReference>
<dbReference type="NCBIfam" id="TIGR01533">
    <property type="entry name" value="lipo_e_P4"/>
    <property type="match status" value="1"/>
</dbReference>
<sequence length="283" mass="31234">MKQRVLSPMVGTLVAGLVLAGCASAPSEQQPAPSEYSLSDLNEQLVMATAWVQHAAEYKALSYQAFNIARDRLDDALAGQSRHDKPLAVVVDVDETLVDNMAFEAWLVGKDEAYGSERWHQWMKARQATALPGAVSFLQYADRQGVDVYYITNRDEDAWTDTQANLAALGFPQLTRSHLLLKSGSSDKQARRDLVTSSHQVALMMGDNLADFKSIYGSDLASVRNEAVFDDQARFGRRFILLPNPVYGAWEAALYDGDWSLPPDEKSAHRKAGLKAWQPSGTP</sequence>
<reference evidence="3" key="1">
    <citation type="submission" date="2022-11" db="EMBL/GenBank/DDBJ databases">
        <title>Larsenimonas rhizosphaerae sp. nov., isolated from a tidal mudflat.</title>
        <authorList>
            <person name="Lee S.D."/>
            <person name="Kim I.S."/>
        </authorList>
    </citation>
    <scope>NUCLEOTIDE SEQUENCE</scope>
    <source>
        <strain evidence="3">GH2-1</strain>
    </source>
</reference>
<dbReference type="SUPFAM" id="SSF56784">
    <property type="entry name" value="HAD-like"/>
    <property type="match status" value="1"/>
</dbReference>
<dbReference type="InterPro" id="IPR023214">
    <property type="entry name" value="HAD_sf"/>
</dbReference>
<keyword evidence="1 2" id="KW-0732">Signal</keyword>
<gene>
    <name evidence="3" type="ORF">OQ287_12115</name>
</gene>
<evidence type="ECO:0000256" key="1">
    <source>
        <dbReference type="ARBA" id="ARBA00022729"/>
    </source>
</evidence>
<dbReference type="PANTHER" id="PTHR31284">
    <property type="entry name" value="ACID PHOSPHATASE-LIKE PROTEIN"/>
    <property type="match status" value="1"/>
</dbReference>
<dbReference type="PROSITE" id="PS51257">
    <property type="entry name" value="PROKAR_LIPOPROTEIN"/>
    <property type="match status" value="1"/>
</dbReference>
<feature type="chain" id="PRO_5041404798" evidence="2">
    <location>
        <begin position="21"/>
        <end position="283"/>
    </location>
</feature>
<dbReference type="Proteomes" id="UP001165678">
    <property type="component" value="Unassembled WGS sequence"/>
</dbReference>
<feature type="signal peptide" evidence="2">
    <location>
        <begin position="1"/>
        <end position="20"/>
    </location>
</feature>
<dbReference type="RefSeq" id="WP_265896604.1">
    <property type="nucleotide sequence ID" value="NZ_JAPIVE010000003.1"/>
</dbReference>
<dbReference type="SFLD" id="SFLDG01125">
    <property type="entry name" value="C1.1:_Acid_Phosphatase_Like"/>
    <property type="match status" value="1"/>
</dbReference>
<dbReference type="Gene3D" id="3.40.50.1000">
    <property type="entry name" value="HAD superfamily/HAD-like"/>
    <property type="match status" value="1"/>
</dbReference>
<dbReference type="GO" id="GO:0009279">
    <property type="term" value="C:cell outer membrane"/>
    <property type="evidence" value="ECO:0007669"/>
    <property type="project" value="InterPro"/>
</dbReference>
<protein>
    <submittedName>
        <fullName evidence="3">5'-nucleotidase, lipoprotein e(P4) family</fullName>
    </submittedName>
</protein>
<dbReference type="InterPro" id="IPR006423">
    <property type="entry name" value="Lipo_e_P4"/>
</dbReference>